<protein>
    <recommendedName>
        <fullName evidence="3">DUF2961 domain-containing protein</fullName>
    </recommendedName>
</protein>
<dbReference type="InterPro" id="IPR021345">
    <property type="entry name" value="DUF2961"/>
</dbReference>
<name>A0A0L7B5V7_BIFBR</name>
<dbReference type="RefSeq" id="WP_052789039.1">
    <property type="nucleotide sequence ID" value="NZ_AVQD01000003.1"/>
</dbReference>
<accession>A0A0L7B5V7</accession>
<sequence length="453" mass="51941">MSEITGLFKDLTEIKHARNGRLASWDQRGKNQDYWEIPAGESITLGEIEGPGCITHMWMTSSCRKVVAPSILDPVLNASAAPVMEIHPALGVIWDAYDPFYYRKALIKITWDDQDVPSVLAPLGDFFCIGNSYPGNFSSMPFNVSLKPEEAGKYGAPCSVSCYFPMPFNKKAKIEIINENELPFILYFNIDYEMYDKPLPEDTAYFHAAWHRENPCNGWGPDLQVNSPEVNNVTNFKGENNYTILDVEGKGHYVGCNLTVKHFQGSWWGEGNDMFFIDGEEYPSLNGTGTEDYFNHAWGMQRNAYPFFGTIVHEGDTDGFQVSYRWHITDPVRFNKHLKVTIEHGHANQLSDDWSSTAYWYQALPTATPITIAPVEDRLPVVPQPPERKLVPPAFTDEQKAARESYEKRWKEYKPLRDEQFRIKEDKARRESKLNTEFAKKLRARFDSEQNDE</sequence>
<evidence type="ECO:0000313" key="2">
    <source>
        <dbReference type="Proteomes" id="UP000037193"/>
    </source>
</evidence>
<comment type="caution">
    <text evidence="1">The sequence shown here is derived from an EMBL/GenBank/DDBJ whole genome shotgun (WGS) entry which is preliminary data.</text>
</comment>
<dbReference type="PATRIC" id="fig|1365965.3.peg.145"/>
<proteinExistence type="predicted"/>
<organism evidence="1 2">
    <name type="scientific">Bifidobacterium breve MCC 1128</name>
    <dbReference type="NCBI Taxonomy" id="1365965"/>
    <lineage>
        <taxon>Bacteria</taxon>
        <taxon>Bacillati</taxon>
        <taxon>Actinomycetota</taxon>
        <taxon>Actinomycetes</taxon>
        <taxon>Bifidobacteriales</taxon>
        <taxon>Bifidobacteriaceae</taxon>
        <taxon>Bifidobacterium</taxon>
    </lineage>
</organism>
<dbReference type="Gene3D" id="2.60.120.1390">
    <property type="match status" value="1"/>
</dbReference>
<dbReference type="AlphaFoldDB" id="A0A0L7B5V7"/>
<gene>
    <name evidence="1" type="ORF">BBM1128_00740</name>
</gene>
<evidence type="ECO:0000313" key="1">
    <source>
        <dbReference type="EMBL" id="KOA42885.1"/>
    </source>
</evidence>
<dbReference type="Proteomes" id="UP000037193">
    <property type="component" value="Unassembled WGS sequence"/>
</dbReference>
<dbReference type="EMBL" id="AVQD01000003">
    <property type="protein sequence ID" value="KOA42885.1"/>
    <property type="molecule type" value="Genomic_DNA"/>
</dbReference>
<dbReference type="Pfam" id="PF11175">
    <property type="entry name" value="DUF2961"/>
    <property type="match status" value="1"/>
</dbReference>
<evidence type="ECO:0008006" key="3">
    <source>
        <dbReference type="Google" id="ProtNLM"/>
    </source>
</evidence>
<reference evidence="1 2" key="1">
    <citation type="journal article" date="2015" name="Int J Genomics">
        <title>Comparative Genomics Revealed Genetic Diversity and Species/Strain-Level Differences in Carbohydrate Metabolism of Three Probiotic Bifidobacterial Species.</title>
        <authorList>
            <person name="Odamaki T."/>
            <person name="Horigome A."/>
            <person name="Sugahara H."/>
            <person name="Hashikura N."/>
            <person name="Minami J."/>
            <person name="Xiao J.Z."/>
            <person name="Abe F."/>
        </authorList>
    </citation>
    <scope>NUCLEOTIDE SEQUENCE [LARGE SCALE GENOMIC DNA]</scope>
    <source>
        <strain evidence="1 2">MCC 1128</strain>
    </source>
</reference>